<dbReference type="SUPFAM" id="SSF56935">
    <property type="entry name" value="Porins"/>
    <property type="match status" value="1"/>
</dbReference>
<dbReference type="InterPro" id="IPR012910">
    <property type="entry name" value="Plug_dom"/>
</dbReference>
<evidence type="ECO:0008006" key="10">
    <source>
        <dbReference type="Google" id="ProtNLM"/>
    </source>
</evidence>
<name>A0A248JZK2_9PROT</name>
<organism evidence="8 9">
    <name type="scientific">Nitrospirillum viridazoti CBAmc</name>
    <dbReference type="NCBI Taxonomy" id="1441467"/>
    <lineage>
        <taxon>Bacteria</taxon>
        <taxon>Pseudomonadati</taxon>
        <taxon>Pseudomonadota</taxon>
        <taxon>Alphaproteobacteria</taxon>
        <taxon>Rhodospirillales</taxon>
        <taxon>Azospirillaceae</taxon>
        <taxon>Nitrospirillum</taxon>
        <taxon>Nitrospirillum viridazoti</taxon>
    </lineage>
</organism>
<dbReference type="GO" id="GO:0009279">
    <property type="term" value="C:cell outer membrane"/>
    <property type="evidence" value="ECO:0007669"/>
    <property type="project" value="UniProtKB-SubCell"/>
</dbReference>
<proteinExistence type="inferred from homology"/>
<evidence type="ECO:0000256" key="3">
    <source>
        <dbReference type="ARBA" id="ARBA00023237"/>
    </source>
</evidence>
<sequence length="1096" mass="116370">MVGGPCAWARPTSTRSRPARTAACCSTTCPWPRWCRRWPPAPASSCAWTTPPWVPSASAAATAPTMSPASSPPWPACIPSPGGRTPMGITGLRAGGKPQRRPGRRRLAASCAVLPLLAAAPAMAGTAFIIAEQPLGSALLDLARQSGHDVLFRPELVRGCRAGPLAGVTDFEAALGRLISGCHLRYRLGDGGAIELERASPTPAVAPASGGQLPEVLIIKAPYHGTPPAEITATAVTDSLTTADLHDGADRTLAESLGRLAGVNVLVTSLQGDLGGIDRAARGEGQFAAVRGLDSAYAVTRLDGVSVAQSMPYSRAVQLSLLPPLAMDGVELTKTPDAHDDGDATAGQFDLRLASALEGGEHTRLLVQGNLDERSASLGRPSGGGLATVDLARQFGRDHSLGLAVTGYYGRNRFASVEQSYQSTQFEYRLVDANGQTPAGMDPARNLLATSLNVQYSEGETRRWGGSLAGDWQPNDTFRAFAHVTVATADTDQEVYQMGFQGGRDPSFITRVALGNGLYENRSVKTQVHYWFETNPDTATLGTAQLGADWHTGALTLSPRLFYTWGENGRPQHIELSFWNPTGTTVNQGLSLGHQDGYPVVAAPSGALAMADGVESLPVSNRGQITSLSSRQDRLGGALDGKLALGPDATLEAGVKITDSQRDSYRRDQEGQLVGGRGAVDAGTTVAELAAVGLRAGTLTAPLSGIYNFTFPLVDPDRLAQLYRQRDGTATWTADAWNGNTLSGGERTVAAYAQARLTWDDLTLLPGFRAEFSDLTNRYWLSGNNGVPTGGVHYGWNESGSRFTALLPRVLARWQPDERWTYRAAVWTSQTAPSPYQLAGNATATQDSDGVVTITRGNPDLKAVDGLNFDLSGAWTWGDIAGEEGRLELALFHKRLKNYLYDAGGGLAVGSPTSDAQVRLSIPTNGGTARLTGAELSVDQGLAPVAEVLRDFHLAGTLSWETTAVRLNSPDLNAVERVQYAPRWLAGVQLRYDRDALHLAVDYRWADDYVQSYGIAFISGGGTTLAGSALDTWVHPTRRLDLSAGYDAGGGLSARLTVRNLGDALAYRTSVGRHGDAVVQTISAGRSYELSLQQEF</sequence>
<keyword evidence="5" id="KW-1133">Transmembrane helix</keyword>
<gene>
    <name evidence="8" type="ORF">Y958_24870</name>
</gene>
<keyword evidence="5" id="KW-0812">Transmembrane</keyword>
<evidence type="ECO:0000313" key="8">
    <source>
        <dbReference type="EMBL" id="ASG24157.1"/>
    </source>
</evidence>
<dbReference type="InterPro" id="IPR037066">
    <property type="entry name" value="Plug_dom_sf"/>
</dbReference>
<dbReference type="Proteomes" id="UP000197153">
    <property type="component" value="Chromosome 3"/>
</dbReference>
<dbReference type="InterPro" id="IPR000531">
    <property type="entry name" value="Beta-barrel_TonB"/>
</dbReference>
<evidence type="ECO:0000256" key="5">
    <source>
        <dbReference type="SAM" id="Phobius"/>
    </source>
</evidence>
<comment type="subcellular location">
    <subcellularLocation>
        <location evidence="1 4">Cell outer membrane</location>
    </subcellularLocation>
</comment>
<comment type="similarity">
    <text evidence="4">Belongs to the TonB-dependent receptor family.</text>
</comment>
<evidence type="ECO:0000256" key="1">
    <source>
        <dbReference type="ARBA" id="ARBA00004442"/>
    </source>
</evidence>
<evidence type="ECO:0000256" key="2">
    <source>
        <dbReference type="ARBA" id="ARBA00023136"/>
    </source>
</evidence>
<dbReference type="Pfam" id="PF07715">
    <property type="entry name" value="Plug"/>
    <property type="match status" value="1"/>
</dbReference>
<protein>
    <recommendedName>
        <fullName evidence="10">TonB-dependent receptor</fullName>
    </recommendedName>
</protein>
<dbReference type="Gene3D" id="3.55.50.30">
    <property type="match status" value="1"/>
</dbReference>
<dbReference type="InterPro" id="IPR010104">
    <property type="entry name" value="TonB_rcpt_bac"/>
</dbReference>
<reference evidence="8 9" key="1">
    <citation type="submission" date="2017-06" db="EMBL/GenBank/DDBJ databases">
        <title>Complete genome sequence of Nitrospirillum amazonense strain CBAmC, an endophytic nitrogen-fixing and plant growth-promoting bacterium, isolated from sugarcane.</title>
        <authorList>
            <person name="Schwab S."/>
            <person name="dos Santos Teixeira K.R."/>
            <person name="Simoes Araujo J.L."/>
            <person name="Soares Vidal M."/>
            <person name="Borges de Freitas H.R."/>
            <person name="Rivello Crivelaro A.L."/>
            <person name="Bueno de Camargo Nunes A."/>
            <person name="dos Santos C.M."/>
            <person name="Palmeira da Silva Rosa D."/>
            <person name="da Silva Padilha D."/>
            <person name="da Silva E."/>
            <person name="Araujo Terra L."/>
            <person name="Soares Mendes V."/>
            <person name="Farinelli L."/>
            <person name="Magalhaes Cruz L."/>
            <person name="Baldani J.I."/>
        </authorList>
    </citation>
    <scope>NUCLEOTIDE SEQUENCE [LARGE SCALE GENOMIC DNA]</scope>
    <source>
        <strain evidence="8 9">CBAmC</strain>
    </source>
</reference>
<dbReference type="PANTHER" id="PTHR40980">
    <property type="entry name" value="PLUG DOMAIN-CONTAINING PROTEIN"/>
    <property type="match status" value="1"/>
</dbReference>
<accession>A0A248JZK2</accession>
<feature type="domain" description="TonB-dependent receptor plug" evidence="7">
    <location>
        <begin position="233"/>
        <end position="347"/>
    </location>
</feature>
<evidence type="ECO:0000259" key="6">
    <source>
        <dbReference type="Pfam" id="PF00593"/>
    </source>
</evidence>
<dbReference type="Gene3D" id="2.170.130.10">
    <property type="entry name" value="TonB-dependent receptor, plug domain"/>
    <property type="match status" value="1"/>
</dbReference>
<keyword evidence="9" id="KW-1185">Reference proteome</keyword>
<dbReference type="Gene3D" id="2.40.170.20">
    <property type="entry name" value="TonB-dependent receptor, beta-barrel domain"/>
    <property type="match status" value="1"/>
</dbReference>
<dbReference type="NCBIfam" id="TIGR01782">
    <property type="entry name" value="TonB-Xanth-Caul"/>
    <property type="match status" value="1"/>
</dbReference>
<feature type="domain" description="TonB-dependent receptor-like beta-barrel" evidence="6">
    <location>
        <begin position="629"/>
        <end position="1061"/>
    </location>
</feature>
<dbReference type="EMBL" id="CP022112">
    <property type="protein sequence ID" value="ASG24157.1"/>
    <property type="molecule type" value="Genomic_DNA"/>
</dbReference>
<keyword evidence="3" id="KW-0998">Cell outer membrane</keyword>
<keyword evidence="2 4" id="KW-0472">Membrane</keyword>
<feature type="transmembrane region" description="Helical" evidence="5">
    <location>
        <begin position="107"/>
        <end position="131"/>
    </location>
</feature>
<dbReference type="KEGG" id="nao:Y958_24870"/>
<keyword evidence="4" id="KW-0798">TonB box</keyword>
<dbReference type="InterPro" id="IPR036942">
    <property type="entry name" value="Beta-barrel_TonB_sf"/>
</dbReference>
<evidence type="ECO:0000256" key="4">
    <source>
        <dbReference type="RuleBase" id="RU003357"/>
    </source>
</evidence>
<dbReference type="Pfam" id="PF00593">
    <property type="entry name" value="TonB_dep_Rec_b-barrel"/>
    <property type="match status" value="1"/>
</dbReference>
<dbReference type="PANTHER" id="PTHR40980:SF4">
    <property type="entry name" value="TONB-DEPENDENT RECEPTOR-LIKE BETA-BARREL DOMAIN-CONTAINING PROTEIN"/>
    <property type="match status" value="1"/>
</dbReference>
<dbReference type="AlphaFoldDB" id="A0A248JZK2"/>
<evidence type="ECO:0000259" key="7">
    <source>
        <dbReference type="Pfam" id="PF07715"/>
    </source>
</evidence>
<evidence type="ECO:0000313" key="9">
    <source>
        <dbReference type="Proteomes" id="UP000197153"/>
    </source>
</evidence>